<reference evidence="2" key="1">
    <citation type="journal article" date="2022" name="Mol. Ecol. Resour.">
        <title>The genomes of chicory, endive, great burdock and yacon provide insights into Asteraceae palaeo-polyploidization history and plant inulin production.</title>
        <authorList>
            <person name="Fan W."/>
            <person name="Wang S."/>
            <person name="Wang H."/>
            <person name="Wang A."/>
            <person name="Jiang F."/>
            <person name="Liu H."/>
            <person name="Zhao H."/>
            <person name="Xu D."/>
            <person name="Zhang Y."/>
        </authorList>
    </citation>
    <scope>NUCLEOTIDE SEQUENCE [LARGE SCALE GENOMIC DNA]</scope>
    <source>
        <strain evidence="2">cv. Punajuju</strain>
    </source>
</reference>
<reference evidence="1 2" key="2">
    <citation type="journal article" date="2022" name="Mol. Ecol. Resour.">
        <title>The genomes of chicory, endive, great burdock and yacon provide insights into Asteraceae paleo-polyploidization history and plant inulin production.</title>
        <authorList>
            <person name="Fan W."/>
            <person name="Wang S."/>
            <person name="Wang H."/>
            <person name="Wang A."/>
            <person name="Jiang F."/>
            <person name="Liu H."/>
            <person name="Zhao H."/>
            <person name="Xu D."/>
            <person name="Zhang Y."/>
        </authorList>
    </citation>
    <scope>NUCLEOTIDE SEQUENCE [LARGE SCALE GENOMIC DNA]</scope>
    <source>
        <strain evidence="2">cv. Punajuju</strain>
        <tissue evidence="1">Leaves</tissue>
    </source>
</reference>
<dbReference type="Proteomes" id="UP001055811">
    <property type="component" value="Linkage Group LG02"/>
</dbReference>
<gene>
    <name evidence="1" type="ORF">L2E82_08272</name>
</gene>
<keyword evidence="2" id="KW-1185">Reference proteome</keyword>
<evidence type="ECO:0000313" key="1">
    <source>
        <dbReference type="EMBL" id="KAI3778883.1"/>
    </source>
</evidence>
<name>A0ACB9G606_CICIN</name>
<sequence>MVKVIVEGNVFQVRAKEIAELIHARDNGEGEEEGFVQVESWDEKEEFGGEQEFDEKEKLPVFEEAVEIDMDDTFGLNN</sequence>
<comment type="caution">
    <text evidence="1">The sequence shown here is derived from an EMBL/GenBank/DDBJ whole genome shotgun (WGS) entry which is preliminary data.</text>
</comment>
<proteinExistence type="predicted"/>
<evidence type="ECO:0000313" key="2">
    <source>
        <dbReference type="Proteomes" id="UP001055811"/>
    </source>
</evidence>
<accession>A0ACB9G606</accession>
<protein>
    <submittedName>
        <fullName evidence="1">Uncharacterized protein</fullName>
    </submittedName>
</protein>
<dbReference type="EMBL" id="CM042010">
    <property type="protein sequence ID" value="KAI3778883.1"/>
    <property type="molecule type" value="Genomic_DNA"/>
</dbReference>
<organism evidence="1 2">
    <name type="scientific">Cichorium intybus</name>
    <name type="common">Chicory</name>
    <dbReference type="NCBI Taxonomy" id="13427"/>
    <lineage>
        <taxon>Eukaryota</taxon>
        <taxon>Viridiplantae</taxon>
        <taxon>Streptophyta</taxon>
        <taxon>Embryophyta</taxon>
        <taxon>Tracheophyta</taxon>
        <taxon>Spermatophyta</taxon>
        <taxon>Magnoliopsida</taxon>
        <taxon>eudicotyledons</taxon>
        <taxon>Gunneridae</taxon>
        <taxon>Pentapetalae</taxon>
        <taxon>asterids</taxon>
        <taxon>campanulids</taxon>
        <taxon>Asterales</taxon>
        <taxon>Asteraceae</taxon>
        <taxon>Cichorioideae</taxon>
        <taxon>Cichorieae</taxon>
        <taxon>Cichoriinae</taxon>
        <taxon>Cichorium</taxon>
    </lineage>
</organism>